<evidence type="ECO:0000313" key="3">
    <source>
        <dbReference type="Proteomes" id="UP000672934"/>
    </source>
</evidence>
<dbReference type="RefSeq" id="WP_230427112.1">
    <property type="nucleotide sequence ID" value="NZ_CAJPUY010000045.1"/>
</dbReference>
<sequence>MPSLLVLDQPSTPHFSTDGKPTDDIRSLDVVLGDLNRFVKEMDAHGVSRSSSWSTSSRRTGLPSVWIDTTSWTGNCTRTTG</sequence>
<gene>
    <name evidence="2" type="ORF">LMG31506_06324</name>
</gene>
<accession>A0A916J116</accession>
<keyword evidence="3" id="KW-1185">Reference proteome</keyword>
<evidence type="ECO:0000313" key="2">
    <source>
        <dbReference type="EMBL" id="CAG2158313.1"/>
    </source>
</evidence>
<reference evidence="2" key="1">
    <citation type="submission" date="2021-03" db="EMBL/GenBank/DDBJ databases">
        <authorList>
            <person name="Peeters C."/>
        </authorList>
    </citation>
    <scope>NUCLEOTIDE SEQUENCE</scope>
    <source>
        <strain evidence="2">LMG 31506</strain>
    </source>
</reference>
<proteinExistence type="predicted"/>
<comment type="caution">
    <text evidence="2">The sequence shown here is derived from an EMBL/GenBank/DDBJ whole genome shotgun (WGS) entry which is preliminary data.</text>
</comment>
<organism evidence="2 3">
    <name type="scientific">Cupriavidus yeoncheonensis</name>
    <dbReference type="NCBI Taxonomy" id="1462994"/>
    <lineage>
        <taxon>Bacteria</taxon>
        <taxon>Pseudomonadati</taxon>
        <taxon>Pseudomonadota</taxon>
        <taxon>Betaproteobacteria</taxon>
        <taxon>Burkholderiales</taxon>
        <taxon>Burkholderiaceae</taxon>
        <taxon>Cupriavidus</taxon>
    </lineage>
</organism>
<evidence type="ECO:0000256" key="1">
    <source>
        <dbReference type="SAM" id="MobiDB-lite"/>
    </source>
</evidence>
<dbReference type="Proteomes" id="UP000672934">
    <property type="component" value="Unassembled WGS sequence"/>
</dbReference>
<dbReference type="AlphaFoldDB" id="A0A916J116"/>
<dbReference type="EMBL" id="CAJPUY010000045">
    <property type="protein sequence ID" value="CAG2158313.1"/>
    <property type="molecule type" value="Genomic_DNA"/>
</dbReference>
<feature type="region of interest" description="Disordered" evidence="1">
    <location>
        <begin position="1"/>
        <end position="23"/>
    </location>
</feature>
<name>A0A916J116_9BURK</name>
<protein>
    <submittedName>
        <fullName evidence="2">Uncharacterized protein</fullName>
    </submittedName>
</protein>